<accession>A0ACD3AIF7</accession>
<gene>
    <name evidence="1" type="ORF">BDN72DRAFT_845590</name>
</gene>
<evidence type="ECO:0000313" key="1">
    <source>
        <dbReference type="EMBL" id="TFK65428.1"/>
    </source>
</evidence>
<protein>
    <submittedName>
        <fullName evidence="1">Uncharacterized protein</fullName>
    </submittedName>
</protein>
<keyword evidence="2" id="KW-1185">Reference proteome</keyword>
<dbReference type="EMBL" id="ML208437">
    <property type="protein sequence ID" value="TFK65428.1"/>
    <property type="molecule type" value="Genomic_DNA"/>
</dbReference>
<proteinExistence type="predicted"/>
<dbReference type="Proteomes" id="UP000308600">
    <property type="component" value="Unassembled WGS sequence"/>
</dbReference>
<reference evidence="1 2" key="1">
    <citation type="journal article" date="2019" name="Nat. Ecol. Evol.">
        <title>Megaphylogeny resolves global patterns of mushroom evolution.</title>
        <authorList>
            <person name="Varga T."/>
            <person name="Krizsan K."/>
            <person name="Foldi C."/>
            <person name="Dima B."/>
            <person name="Sanchez-Garcia M."/>
            <person name="Sanchez-Ramirez S."/>
            <person name="Szollosi G.J."/>
            <person name="Szarkandi J.G."/>
            <person name="Papp V."/>
            <person name="Albert L."/>
            <person name="Andreopoulos W."/>
            <person name="Angelini C."/>
            <person name="Antonin V."/>
            <person name="Barry K.W."/>
            <person name="Bougher N.L."/>
            <person name="Buchanan P."/>
            <person name="Buyck B."/>
            <person name="Bense V."/>
            <person name="Catcheside P."/>
            <person name="Chovatia M."/>
            <person name="Cooper J."/>
            <person name="Damon W."/>
            <person name="Desjardin D."/>
            <person name="Finy P."/>
            <person name="Geml J."/>
            <person name="Haridas S."/>
            <person name="Hughes K."/>
            <person name="Justo A."/>
            <person name="Karasinski D."/>
            <person name="Kautmanova I."/>
            <person name="Kiss B."/>
            <person name="Kocsube S."/>
            <person name="Kotiranta H."/>
            <person name="LaButti K.M."/>
            <person name="Lechner B.E."/>
            <person name="Liimatainen K."/>
            <person name="Lipzen A."/>
            <person name="Lukacs Z."/>
            <person name="Mihaltcheva S."/>
            <person name="Morgado L.N."/>
            <person name="Niskanen T."/>
            <person name="Noordeloos M.E."/>
            <person name="Ohm R.A."/>
            <person name="Ortiz-Santana B."/>
            <person name="Ovrebo C."/>
            <person name="Racz N."/>
            <person name="Riley R."/>
            <person name="Savchenko A."/>
            <person name="Shiryaev A."/>
            <person name="Soop K."/>
            <person name="Spirin V."/>
            <person name="Szebenyi C."/>
            <person name="Tomsovsky M."/>
            <person name="Tulloss R.E."/>
            <person name="Uehling J."/>
            <person name="Grigoriev I.V."/>
            <person name="Vagvolgyi C."/>
            <person name="Papp T."/>
            <person name="Martin F.M."/>
            <person name="Miettinen O."/>
            <person name="Hibbett D.S."/>
            <person name="Nagy L.G."/>
        </authorList>
    </citation>
    <scope>NUCLEOTIDE SEQUENCE [LARGE SCALE GENOMIC DNA]</scope>
    <source>
        <strain evidence="1 2">NL-1719</strain>
    </source>
</reference>
<sequence>MPVRFYPSQTHASRFKSTRNARYAPFDDQPNGGRMIPFVWEIEHGQSLFVKYVGPGTFYIIEGQITATENGQTVSLEAGDVMDVEDGSAVTWSSPSKGKNKSFRFGVVHVPAASSVLEDFLKDELSRLG</sequence>
<evidence type="ECO:0000313" key="2">
    <source>
        <dbReference type="Proteomes" id="UP000308600"/>
    </source>
</evidence>
<organism evidence="1 2">
    <name type="scientific">Pluteus cervinus</name>
    <dbReference type="NCBI Taxonomy" id="181527"/>
    <lineage>
        <taxon>Eukaryota</taxon>
        <taxon>Fungi</taxon>
        <taxon>Dikarya</taxon>
        <taxon>Basidiomycota</taxon>
        <taxon>Agaricomycotina</taxon>
        <taxon>Agaricomycetes</taxon>
        <taxon>Agaricomycetidae</taxon>
        <taxon>Agaricales</taxon>
        <taxon>Pluteineae</taxon>
        <taxon>Pluteaceae</taxon>
        <taxon>Pluteus</taxon>
    </lineage>
</organism>
<name>A0ACD3AIF7_9AGAR</name>